<proteinExistence type="predicted"/>
<accession>A0A7W7FTG8</accession>
<reference evidence="2 3" key="1">
    <citation type="submission" date="2020-08" db="EMBL/GenBank/DDBJ databases">
        <title>Sequencing the genomes of 1000 actinobacteria strains.</title>
        <authorList>
            <person name="Klenk H.-P."/>
        </authorList>
    </citation>
    <scope>NUCLEOTIDE SEQUENCE [LARGE SCALE GENOMIC DNA]</scope>
    <source>
        <strain evidence="2 3">DSM 44230</strain>
    </source>
</reference>
<gene>
    <name evidence="2" type="ORF">HNR67_004274</name>
</gene>
<comment type="caution">
    <text evidence="2">The sequence shown here is derived from an EMBL/GenBank/DDBJ whole genome shotgun (WGS) entry which is preliminary data.</text>
</comment>
<dbReference type="EMBL" id="JACHMH010000001">
    <property type="protein sequence ID" value="MBB4678156.1"/>
    <property type="molecule type" value="Genomic_DNA"/>
</dbReference>
<evidence type="ECO:0000256" key="1">
    <source>
        <dbReference type="SAM" id="MobiDB-lite"/>
    </source>
</evidence>
<dbReference type="Proteomes" id="UP000533598">
    <property type="component" value="Unassembled WGS sequence"/>
</dbReference>
<feature type="region of interest" description="Disordered" evidence="1">
    <location>
        <begin position="1"/>
        <end position="29"/>
    </location>
</feature>
<keyword evidence="3" id="KW-1185">Reference proteome</keyword>
<name>A0A7W7FTG8_9PSEU</name>
<evidence type="ECO:0000313" key="2">
    <source>
        <dbReference type="EMBL" id="MBB4678156.1"/>
    </source>
</evidence>
<sequence length="49" mass="5072">MSVSSTNEPPVEGIASRGAEEGSASVGRTVVRIGRGRPEFGRIAVFPLS</sequence>
<evidence type="ECO:0000313" key="3">
    <source>
        <dbReference type="Proteomes" id="UP000533598"/>
    </source>
</evidence>
<dbReference type="AlphaFoldDB" id="A0A7W7FTG8"/>
<protein>
    <submittedName>
        <fullName evidence="2">Uncharacterized protein</fullName>
    </submittedName>
</protein>
<organism evidence="2 3">
    <name type="scientific">Crossiella cryophila</name>
    <dbReference type="NCBI Taxonomy" id="43355"/>
    <lineage>
        <taxon>Bacteria</taxon>
        <taxon>Bacillati</taxon>
        <taxon>Actinomycetota</taxon>
        <taxon>Actinomycetes</taxon>
        <taxon>Pseudonocardiales</taxon>
        <taxon>Pseudonocardiaceae</taxon>
        <taxon>Crossiella</taxon>
    </lineage>
</organism>